<protein>
    <submittedName>
        <fullName evidence="7">Uncharacterized protein</fullName>
    </submittedName>
</protein>
<dbReference type="InterPro" id="IPR057247">
    <property type="entry name" value="CARBOXYPEPT_ZN_2"/>
</dbReference>
<dbReference type="AlphaFoldDB" id="A0AAE0GXD2"/>
<evidence type="ECO:0000313" key="8">
    <source>
        <dbReference type="Proteomes" id="UP001190700"/>
    </source>
</evidence>
<evidence type="ECO:0000256" key="4">
    <source>
        <dbReference type="ARBA" id="ARBA00022833"/>
    </source>
</evidence>
<organism evidence="7 8">
    <name type="scientific">Cymbomonas tetramitiformis</name>
    <dbReference type="NCBI Taxonomy" id="36881"/>
    <lineage>
        <taxon>Eukaryota</taxon>
        <taxon>Viridiplantae</taxon>
        <taxon>Chlorophyta</taxon>
        <taxon>Pyramimonadophyceae</taxon>
        <taxon>Pyramimonadales</taxon>
        <taxon>Pyramimonadaceae</taxon>
        <taxon>Cymbomonas</taxon>
    </lineage>
</organism>
<evidence type="ECO:0000256" key="1">
    <source>
        <dbReference type="ARBA" id="ARBA00001947"/>
    </source>
</evidence>
<evidence type="ECO:0000313" key="7">
    <source>
        <dbReference type="EMBL" id="KAK3286087.1"/>
    </source>
</evidence>
<evidence type="ECO:0000256" key="6">
    <source>
        <dbReference type="SAM" id="Phobius"/>
    </source>
</evidence>
<dbReference type="PROSITE" id="PS00133">
    <property type="entry name" value="CARBOXYPEPT_ZN_2"/>
    <property type="match status" value="1"/>
</dbReference>
<feature type="region of interest" description="Disordered" evidence="5">
    <location>
        <begin position="641"/>
        <end position="661"/>
    </location>
</feature>
<comment type="cofactor">
    <cofactor evidence="1">
        <name>Zn(2+)</name>
        <dbReference type="ChEBI" id="CHEBI:29105"/>
    </cofactor>
</comment>
<keyword evidence="6" id="KW-0472">Membrane</keyword>
<evidence type="ECO:0000256" key="5">
    <source>
        <dbReference type="SAM" id="MobiDB-lite"/>
    </source>
</evidence>
<dbReference type="GO" id="GO:0046872">
    <property type="term" value="F:metal ion binding"/>
    <property type="evidence" value="ECO:0007669"/>
    <property type="project" value="UniProtKB-KW"/>
</dbReference>
<keyword evidence="6" id="KW-1133">Transmembrane helix</keyword>
<evidence type="ECO:0000256" key="3">
    <source>
        <dbReference type="ARBA" id="ARBA00022723"/>
    </source>
</evidence>
<sequence length="722" mass="79849">MSYHSSSEVVRYPFSKSPALGNTYDPTQPDFIWRPYWHATFSWKLIPATLLSMGCSVITLNGASETHTAVQDILDMEKFSELKDEIEDFNTTREAYEYSFAFLPLVAVLTSILTAHYSIRKMRQAITPDELKTVVEERTTKANAKAAVDERKAKSSCCGTSCCGTSCCGRRQSASTSRLRCLNVFSTAFAVFLILFFFGLIFTGASVTGVAYAFKECGDNANSIENFETLAYELQQDLLEVGQLWTQLPTASGNDLNISSIQCDDSNSTNSTDEIVYCDEIDDAATLTCDMDTLTFEEHDRHSDNHCCTKTTAVRGNHLAVHSCTCTLDDDKHADSIAVTLTHALPKHSCAKRHAHQCSHRVTDNKCTHATSFPTTGAPSTFMPTQSPTCYEFNATQYDLDVTATAQQLTDEEVAALGEEVCDALGEYVAAEDVEAALESTTEMLITASDDAYKFMQENVTACELYANRCYELRSWKWLWSKFDDICICDDDLEDLVRYLEDGINGLAQIDVGLFLQVVVLVIVVAVNSANYRFLTWRLHLENGRVDKVARGVCMVFNQKPSSKEDDKKIPRSEQDPAVAAATTAAAMAALQEVVKKEVRNRGMQTEEQAQGMTSDVNEDDFMAMLAASAVDASTDAVVASPHDTEGMPLPPVTTDKQEKRSSAIYDSVYDKVYSSLYSQIRSIAFNARSSSVVVIHLPHELLVERDSLFTARLLSMCQSPA</sequence>
<keyword evidence="8" id="KW-1185">Reference proteome</keyword>
<dbReference type="Proteomes" id="UP001190700">
    <property type="component" value="Unassembled WGS sequence"/>
</dbReference>
<keyword evidence="6" id="KW-0812">Transmembrane</keyword>
<reference evidence="7 8" key="1">
    <citation type="journal article" date="2015" name="Genome Biol. Evol.">
        <title>Comparative Genomics of a Bacterivorous Green Alga Reveals Evolutionary Causalities and Consequences of Phago-Mixotrophic Mode of Nutrition.</title>
        <authorList>
            <person name="Burns J.A."/>
            <person name="Paasch A."/>
            <person name="Narechania A."/>
            <person name="Kim E."/>
        </authorList>
    </citation>
    <scope>NUCLEOTIDE SEQUENCE [LARGE SCALE GENOMIC DNA]</scope>
    <source>
        <strain evidence="7 8">PLY_AMNH</strain>
    </source>
</reference>
<keyword evidence="3" id="KW-0479">Metal-binding</keyword>
<dbReference type="EMBL" id="LGRX02001495">
    <property type="protein sequence ID" value="KAK3286087.1"/>
    <property type="molecule type" value="Genomic_DNA"/>
</dbReference>
<feature type="transmembrane region" description="Helical" evidence="6">
    <location>
        <begin position="98"/>
        <end position="119"/>
    </location>
</feature>
<proteinExistence type="inferred from homology"/>
<accession>A0AAE0GXD2</accession>
<evidence type="ECO:0000256" key="2">
    <source>
        <dbReference type="ARBA" id="ARBA00005988"/>
    </source>
</evidence>
<keyword evidence="4" id="KW-0862">Zinc</keyword>
<comment type="caution">
    <text evidence="7">The sequence shown here is derived from an EMBL/GenBank/DDBJ whole genome shotgun (WGS) entry which is preliminary data.</text>
</comment>
<gene>
    <name evidence="7" type="ORF">CYMTET_6336</name>
</gene>
<comment type="similarity">
    <text evidence="2">Belongs to the peptidase M14 family.</text>
</comment>
<name>A0AAE0GXD2_9CHLO</name>
<feature type="transmembrane region" description="Helical" evidence="6">
    <location>
        <begin position="181"/>
        <end position="214"/>
    </location>
</feature>